<sequence>MSKSKRKSVNSTSRNNSSPDSEDEAKIGQDAWACSVCTFVNKYEDFKCEMCDTRKGTSTRKPKLNEDLIRQQEQQMQQQNLIYTAAQDKTLRKKASIGGGNSRDYGYDYDGPSTSRLPQSQRDSDSPLNYQLKLPDNLIDREKKKDTIIKVDDVPVIITEFEARSPIPKKKENEEVLKPMKASKDSGKVTVLKLSYDLDYLALGHDSGIINVMKLPVKGNQEKLEQLLIEDIHKDNKVVDIIWSKCGNIIYVGDVSGNVTEIVISWSEKKIEFKFLDINYYPVVAICLNEDENVLCYATSYAVSSLILADKKKPVKKVAMLFGDESANERVFYRALVGVEVRKGANERDVVLACDKEGSVFVFDALLGQLLKEYGLSESENIQSILKVSINSFITYEDRILNCYNYANKEFVLASSWESYELSENINLYNSNNDSEVEEDYKILDIAYDYDSNLVFCLLEPKLILCFSKNKIDLVEANLSFETTLEIINREDGALSLLQSTKKSTKAFIEKNIPEAFAKIKTAADSIKYVEEENTVETVVYAFDEIVMNEVDDRNEKLNCDLVVAPRKRKVGVVQPPSNFLGMHSTIIECAEEDHSPINCIEEEIDDDLMDNLQSLLEGTSIINKADSECASEITEITENCETNNNHNILQISEALQNKSKSAFYFENDSPSSILDYKDTLVKIQPFYLSTPQNSQNSLQPLVLTHHSSQSNRPKQIYQAIGKVTDIWSHDSLQFKIDHMAISKSFFLALSECSQKLLYKALNLNGSQSYGWMEVNNFAETSIYCNDDGSILCKGLQGIFYFTQVEDGHIGKVLSTDDWNVLGYEGPIHSISITNKNVWYITKFGVFVRIALLHENILCPIDFEIDNIECVKMSEDSKFKLIETSENSVWLLLKDEKTIYVRTGLEHCQMGLEWVELETKLPSKIVGLSLYEESAFALSKDGRLFMLTGISLTNPQGDTLSCVACVMGLHSIIASMENNQDNMNLLGGELTEACDTLPSKNSRTGCRVMFKDHMNDLFQAFVSQPESSPEAMCKTLAYC</sequence>
<organism evidence="1 2">
    <name type="scientific">Rhabditophanes sp. KR3021</name>
    <dbReference type="NCBI Taxonomy" id="114890"/>
    <lineage>
        <taxon>Eukaryota</taxon>
        <taxon>Metazoa</taxon>
        <taxon>Ecdysozoa</taxon>
        <taxon>Nematoda</taxon>
        <taxon>Chromadorea</taxon>
        <taxon>Rhabditida</taxon>
        <taxon>Tylenchina</taxon>
        <taxon>Panagrolaimomorpha</taxon>
        <taxon>Strongyloidoidea</taxon>
        <taxon>Alloionematidae</taxon>
        <taxon>Rhabditophanes</taxon>
    </lineage>
</organism>
<reference evidence="2" key="1">
    <citation type="submission" date="2016-11" db="UniProtKB">
        <authorList>
            <consortium name="WormBaseParasite"/>
        </authorList>
    </citation>
    <scope>IDENTIFICATION</scope>
    <source>
        <strain evidence="2">KR3021</strain>
    </source>
</reference>
<accession>A0AC35TUW0</accession>
<evidence type="ECO:0000313" key="2">
    <source>
        <dbReference type="WBParaSite" id="RSKR_0000464600.1"/>
    </source>
</evidence>
<evidence type="ECO:0000313" key="1">
    <source>
        <dbReference type="Proteomes" id="UP000095286"/>
    </source>
</evidence>
<protein>
    <submittedName>
        <fullName evidence="2">RanBP2-type domain-containing protein</fullName>
    </submittedName>
</protein>
<dbReference type="WBParaSite" id="RSKR_0000464600.1">
    <property type="protein sequence ID" value="RSKR_0000464600.1"/>
    <property type="gene ID" value="RSKR_0000464600"/>
</dbReference>
<dbReference type="Proteomes" id="UP000095286">
    <property type="component" value="Unplaced"/>
</dbReference>
<name>A0AC35TUW0_9BILA</name>
<proteinExistence type="predicted"/>